<name>A0A8R7TD91_TRIUA</name>
<evidence type="ECO:0000313" key="2">
    <source>
        <dbReference type="Proteomes" id="UP000015106"/>
    </source>
</evidence>
<evidence type="ECO:0000313" key="1">
    <source>
        <dbReference type="EnsemblPlants" id="TuG1812G0200001122.01.T01.cds389899"/>
    </source>
</evidence>
<dbReference type="Proteomes" id="UP000015106">
    <property type="component" value="Chromosome 2"/>
</dbReference>
<reference evidence="2" key="1">
    <citation type="journal article" date="2013" name="Nature">
        <title>Draft genome of the wheat A-genome progenitor Triticum urartu.</title>
        <authorList>
            <person name="Ling H.Q."/>
            <person name="Zhao S."/>
            <person name="Liu D."/>
            <person name="Wang J."/>
            <person name="Sun H."/>
            <person name="Zhang C."/>
            <person name="Fan H."/>
            <person name="Li D."/>
            <person name="Dong L."/>
            <person name="Tao Y."/>
            <person name="Gao C."/>
            <person name="Wu H."/>
            <person name="Li Y."/>
            <person name="Cui Y."/>
            <person name="Guo X."/>
            <person name="Zheng S."/>
            <person name="Wang B."/>
            <person name="Yu K."/>
            <person name="Liang Q."/>
            <person name="Yang W."/>
            <person name="Lou X."/>
            <person name="Chen J."/>
            <person name="Feng M."/>
            <person name="Jian J."/>
            <person name="Zhang X."/>
            <person name="Luo G."/>
            <person name="Jiang Y."/>
            <person name="Liu J."/>
            <person name="Wang Z."/>
            <person name="Sha Y."/>
            <person name="Zhang B."/>
            <person name="Wu H."/>
            <person name="Tang D."/>
            <person name="Shen Q."/>
            <person name="Xue P."/>
            <person name="Zou S."/>
            <person name="Wang X."/>
            <person name="Liu X."/>
            <person name="Wang F."/>
            <person name="Yang Y."/>
            <person name="An X."/>
            <person name="Dong Z."/>
            <person name="Zhang K."/>
            <person name="Zhang X."/>
            <person name="Luo M.C."/>
            <person name="Dvorak J."/>
            <person name="Tong Y."/>
            <person name="Wang J."/>
            <person name="Yang H."/>
            <person name="Li Z."/>
            <person name="Wang D."/>
            <person name="Zhang A."/>
            <person name="Wang J."/>
        </authorList>
    </citation>
    <scope>NUCLEOTIDE SEQUENCE</scope>
    <source>
        <strain evidence="2">cv. G1812</strain>
    </source>
</reference>
<dbReference type="AlphaFoldDB" id="A0A8R7TD91"/>
<organism evidence="1 2">
    <name type="scientific">Triticum urartu</name>
    <name type="common">Red wild einkorn</name>
    <name type="synonym">Crithodium urartu</name>
    <dbReference type="NCBI Taxonomy" id="4572"/>
    <lineage>
        <taxon>Eukaryota</taxon>
        <taxon>Viridiplantae</taxon>
        <taxon>Streptophyta</taxon>
        <taxon>Embryophyta</taxon>
        <taxon>Tracheophyta</taxon>
        <taxon>Spermatophyta</taxon>
        <taxon>Magnoliopsida</taxon>
        <taxon>Liliopsida</taxon>
        <taxon>Poales</taxon>
        <taxon>Poaceae</taxon>
        <taxon>BOP clade</taxon>
        <taxon>Pooideae</taxon>
        <taxon>Triticodae</taxon>
        <taxon>Triticeae</taxon>
        <taxon>Triticinae</taxon>
        <taxon>Triticum</taxon>
    </lineage>
</organism>
<dbReference type="Gramene" id="TuG1812G0200001122.01.T01">
    <property type="protein sequence ID" value="TuG1812G0200001122.01.T01.cds389899"/>
    <property type="gene ID" value="TuG1812G0200001122.01"/>
</dbReference>
<accession>A0A8R7TD91</accession>
<sequence length="103" mass="11650">PPVGVRYLADKSADPPFEFTTDGPASPDEQLKWYHRHNRPELNLFLDTGPELNLVPLARPCTLQEYLVCCAGLPGGLKDYSNPERVRYVVCLFLDCVFLRSLN</sequence>
<dbReference type="EnsemblPlants" id="TuG1812G0200001122.01.T01">
    <property type="protein sequence ID" value="TuG1812G0200001122.01.T01.cds389899"/>
    <property type="gene ID" value="TuG1812G0200001122.01"/>
</dbReference>
<reference evidence="1" key="3">
    <citation type="submission" date="2022-06" db="UniProtKB">
        <authorList>
            <consortium name="EnsemblPlants"/>
        </authorList>
    </citation>
    <scope>IDENTIFICATION</scope>
</reference>
<protein>
    <submittedName>
        <fullName evidence="1">Uncharacterized protein</fullName>
    </submittedName>
</protein>
<proteinExistence type="predicted"/>
<keyword evidence="2" id="KW-1185">Reference proteome</keyword>
<reference evidence="1" key="2">
    <citation type="submission" date="2018-03" db="EMBL/GenBank/DDBJ databases">
        <title>The Triticum urartu genome reveals the dynamic nature of wheat genome evolution.</title>
        <authorList>
            <person name="Ling H."/>
            <person name="Ma B."/>
            <person name="Shi X."/>
            <person name="Liu H."/>
            <person name="Dong L."/>
            <person name="Sun H."/>
            <person name="Cao Y."/>
            <person name="Gao Q."/>
            <person name="Zheng S."/>
            <person name="Li Y."/>
            <person name="Yu Y."/>
            <person name="Du H."/>
            <person name="Qi M."/>
            <person name="Li Y."/>
            <person name="Yu H."/>
            <person name="Cui Y."/>
            <person name="Wang N."/>
            <person name="Chen C."/>
            <person name="Wu H."/>
            <person name="Zhao Y."/>
            <person name="Zhang J."/>
            <person name="Li Y."/>
            <person name="Zhou W."/>
            <person name="Zhang B."/>
            <person name="Hu W."/>
            <person name="Eijk M."/>
            <person name="Tang J."/>
            <person name="Witsenboer H."/>
            <person name="Zhao S."/>
            <person name="Li Z."/>
            <person name="Zhang A."/>
            <person name="Wang D."/>
            <person name="Liang C."/>
        </authorList>
    </citation>
    <scope>NUCLEOTIDE SEQUENCE [LARGE SCALE GENOMIC DNA]</scope>
    <source>
        <strain evidence="1">cv. G1812</strain>
    </source>
</reference>